<dbReference type="GO" id="GO:0046872">
    <property type="term" value="F:metal ion binding"/>
    <property type="evidence" value="ECO:0007669"/>
    <property type="project" value="UniProtKB-KW"/>
</dbReference>
<name>A0A3E2NCE6_9FIRM</name>
<keyword evidence="5 9" id="KW-0695">RNA-directed DNA polymerase</keyword>
<dbReference type="InterPro" id="IPR000477">
    <property type="entry name" value="RT_dom"/>
</dbReference>
<sequence>MENKWKKYDITQCAFYKCNSPKNLKRILQIKDEEYNDIFSIVKYHGFSIDKKDGIEKRNITAPDKRIKAIQGRILRLFQKVERPEWLISGEKGKCYIDNGKQHVFSNYFLTIDIKKFYDNCKREYVFRFFKDRMLMTGDLAGLCTDIVTYEGGIPTGCPTSQLIAYYAYENMFKEIYEVATEYSCIFTVYVDDMTFSSEKAFDVNKMVNKVDCTLRKYGHKPKYKKVKYYSQGQYVPITGTIVTGKHEIKVPNQLQKKVYDEFQEIKTLNTENLTDKEQKKINSLKGRIQASRNIEDGKFPEIRRLVNKIG</sequence>
<dbReference type="InterPro" id="IPR043502">
    <property type="entry name" value="DNA/RNA_pol_sf"/>
</dbReference>
<comment type="caution">
    <text evidence="9">The sequence shown here is derived from an EMBL/GenBank/DDBJ whole genome shotgun (WGS) entry which is preliminary data.</text>
</comment>
<accession>A0A3E2NCE6</accession>
<keyword evidence="3" id="KW-0479">Metal-binding</keyword>
<evidence type="ECO:0000256" key="1">
    <source>
        <dbReference type="ARBA" id="ARBA00022679"/>
    </source>
</evidence>
<feature type="domain" description="Reverse transcriptase" evidence="8">
    <location>
        <begin position="30"/>
        <end position="243"/>
    </location>
</feature>
<dbReference type="RefSeq" id="WP_117417398.1">
    <property type="nucleotide sequence ID" value="NZ_QOHO01000034.1"/>
</dbReference>
<dbReference type="CDD" id="cd03487">
    <property type="entry name" value="RT_Bac_retron_II"/>
    <property type="match status" value="1"/>
</dbReference>
<proteinExistence type="inferred from homology"/>
<dbReference type="Proteomes" id="UP000260680">
    <property type="component" value="Unassembled WGS sequence"/>
</dbReference>
<evidence type="ECO:0000313" key="10">
    <source>
        <dbReference type="Proteomes" id="UP000260680"/>
    </source>
</evidence>
<comment type="similarity">
    <text evidence="7">Belongs to the bacterial reverse transcriptase family.</text>
</comment>
<protein>
    <submittedName>
        <fullName evidence="9">RNA-directed DNA polymerase</fullName>
    </submittedName>
</protein>
<dbReference type="Pfam" id="PF00078">
    <property type="entry name" value="RVT_1"/>
    <property type="match status" value="1"/>
</dbReference>
<dbReference type="PROSITE" id="PS50878">
    <property type="entry name" value="RT_POL"/>
    <property type="match status" value="1"/>
</dbReference>
<dbReference type="PRINTS" id="PR00866">
    <property type="entry name" value="RNADNAPOLMS"/>
</dbReference>
<dbReference type="SUPFAM" id="SSF56672">
    <property type="entry name" value="DNA/RNA polymerases"/>
    <property type="match status" value="1"/>
</dbReference>
<evidence type="ECO:0000256" key="6">
    <source>
        <dbReference type="ARBA" id="ARBA00023118"/>
    </source>
</evidence>
<organism evidence="9 10">
    <name type="scientific">Lacrimispora amygdalina</name>
    <dbReference type="NCBI Taxonomy" id="253257"/>
    <lineage>
        <taxon>Bacteria</taxon>
        <taxon>Bacillati</taxon>
        <taxon>Bacillota</taxon>
        <taxon>Clostridia</taxon>
        <taxon>Lachnospirales</taxon>
        <taxon>Lachnospiraceae</taxon>
        <taxon>Lacrimispora</taxon>
    </lineage>
</organism>
<dbReference type="GO" id="GO:0003964">
    <property type="term" value="F:RNA-directed DNA polymerase activity"/>
    <property type="evidence" value="ECO:0007669"/>
    <property type="project" value="UniProtKB-KW"/>
</dbReference>
<keyword evidence="1" id="KW-0808">Transferase</keyword>
<keyword evidence="6" id="KW-0051">Antiviral defense</keyword>
<keyword evidence="2" id="KW-0548">Nucleotidyltransferase</keyword>
<reference evidence="9 10" key="1">
    <citation type="submission" date="2018-07" db="EMBL/GenBank/DDBJ databases">
        <title>New species, Clostridium PI-S10-A1B.</title>
        <authorList>
            <person name="Krishna G."/>
            <person name="Summeta K."/>
            <person name="Shikha S."/>
            <person name="Prabhu P.B."/>
            <person name="Suresh K."/>
        </authorList>
    </citation>
    <scope>NUCLEOTIDE SEQUENCE [LARGE SCALE GENOMIC DNA]</scope>
    <source>
        <strain evidence="9 10">PI-S10-A1B</strain>
    </source>
</reference>
<dbReference type="EMBL" id="QOHO01000034">
    <property type="protein sequence ID" value="RFZ78560.1"/>
    <property type="molecule type" value="Genomic_DNA"/>
</dbReference>
<evidence type="ECO:0000256" key="5">
    <source>
        <dbReference type="ARBA" id="ARBA00022918"/>
    </source>
</evidence>
<gene>
    <name evidence="9" type="ORF">DS742_12865</name>
</gene>
<evidence type="ECO:0000256" key="3">
    <source>
        <dbReference type="ARBA" id="ARBA00022723"/>
    </source>
</evidence>
<dbReference type="GO" id="GO:0051607">
    <property type="term" value="P:defense response to virus"/>
    <property type="evidence" value="ECO:0007669"/>
    <property type="project" value="UniProtKB-KW"/>
</dbReference>
<dbReference type="GO" id="GO:0003723">
    <property type="term" value="F:RNA binding"/>
    <property type="evidence" value="ECO:0007669"/>
    <property type="project" value="InterPro"/>
</dbReference>
<keyword evidence="4" id="KW-0460">Magnesium</keyword>
<evidence type="ECO:0000256" key="2">
    <source>
        <dbReference type="ARBA" id="ARBA00022695"/>
    </source>
</evidence>
<dbReference type="InterPro" id="IPR000123">
    <property type="entry name" value="Reverse_transcriptase_msDNA"/>
</dbReference>
<evidence type="ECO:0000259" key="8">
    <source>
        <dbReference type="PROSITE" id="PS50878"/>
    </source>
</evidence>
<evidence type="ECO:0000313" key="9">
    <source>
        <dbReference type="EMBL" id="RFZ78560.1"/>
    </source>
</evidence>
<dbReference type="OrthoDB" id="9788687at2"/>
<dbReference type="AlphaFoldDB" id="A0A3E2NCE6"/>
<evidence type="ECO:0000256" key="7">
    <source>
        <dbReference type="ARBA" id="ARBA00034120"/>
    </source>
</evidence>
<evidence type="ECO:0000256" key="4">
    <source>
        <dbReference type="ARBA" id="ARBA00022842"/>
    </source>
</evidence>